<comment type="caution">
    <text evidence="3">The sequence shown here is derived from an EMBL/GenBank/DDBJ whole genome shotgun (WGS) entry which is preliminary data.</text>
</comment>
<feature type="region of interest" description="Disordered" evidence="1">
    <location>
        <begin position="55"/>
        <end position="86"/>
    </location>
</feature>
<evidence type="ECO:0000256" key="1">
    <source>
        <dbReference type="SAM" id="MobiDB-lite"/>
    </source>
</evidence>
<reference evidence="4" key="1">
    <citation type="journal article" date="2019" name="Int. J. Syst. Evol. Microbiol.">
        <title>The Global Catalogue of Microorganisms (GCM) 10K type strain sequencing project: providing services to taxonomists for standard genome sequencing and annotation.</title>
        <authorList>
            <consortium name="The Broad Institute Genomics Platform"/>
            <consortium name="The Broad Institute Genome Sequencing Center for Infectious Disease"/>
            <person name="Wu L."/>
            <person name="Ma J."/>
        </authorList>
    </citation>
    <scope>NUCLEOTIDE SEQUENCE [LARGE SCALE GENOMIC DNA]</scope>
    <source>
        <strain evidence="4">JCM 17939</strain>
    </source>
</reference>
<proteinExistence type="predicted"/>
<dbReference type="Proteomes" id="UP001501442">
    <property type="component" value="Unassembled WGS sequence"/>
</dbReference>
<evidence type="ECO:0000256" key="2">
    <source>
        <dbReference type="SAM" id="SignalP"/>
    </source>
</evidence>
<evidence type="ECO:0000313" key="4">
    <source>
        <dbReference type="Proteomes" id="UP001501442"/>
    </source>
</evidence>
<dbReference type="RefSeq" id="WP_345433882.1">
    <property type="nucleotide sequence ID" value="NZ_BAABHK010000008.1"/>
</dbReference>
<evidence type="ECO:0008006" key="5">
    <source>
        <dbReference type="Google" id="ProtNLM"/>
    </source>
</evidence>
<protein>
    <recommendedName>
        <fullName evidence="5">Lipoprotein</fullName>
    </recommendedName>
</protein>
<keyword evidence="2" id="KW-0732">Signal</keyword>
<dbReference type="PROSITE" id="PS51257">
    <property type="entry name" value="PROKAR_LIPOPROTEIN"/>
    <property type="match status" value="1"/>
</dbReference>
<accession>A0ABP8UEF2</accession>
<sequence>MRRKAVAALILAPALTLGSAACGTGHKKVDAKASAASDVQKMRAYAKCMRENGVDMADPETDGNGGIRIRAKGPANGGSAKPAMGDDKTMKAAQAKCGHLMPNGGKPIKPKPEELAKMRAYAKCMRQHGVNMPDPNSDGGITVKSGGGKSNNVGAGDVNPDSQAFKDADKACANYRPGGSRSLTRSAN</sequence>
<dbReference type="EMBL" id="BAABHK010000008">
    <property type="protein sequence ID" value="GAA4630193.1"/>
    <property type="molecule type" value="Genomic_DNA"/>
</dbReference>
<feature type="region of interest" description="Disordered" evidence="1">
    <location>
        <begin position="128"/>
        <end position="188"/>
    </location>
</feature>
<feature type="chain" id="PRO_5045903371" description="Lipoprotein" evidence="2">
    <location>
        <begin position="21"/>
        <end position="188"/>
    </location>
</feature>
<organism evidence="3 4">
    <name type="scientific">Actinoallomurus vinaceus</name>
    <dbReference type="NCBI Taxonomy" id="1080074"/>
    <lineage>
        <taxon>Bacteria</taxon>
        <taxon>Bacillati</taxon>
        <taxon>Actinomycetota</taxon>
        <taxon>Actinomycetes</taxon>
        <taxon>Streptosporangiales</taxon>
        <taxon>Thermomonosporaceae</taxon>
        <taxon>Actinoallomurus</taxon>
    </lineage>
</organism>
<gene>
    <name evidence="3" type="ORF">GCM10023196_054530</name>
</gene>
<feature type="signal peptide" evidence="2">
    <location>
        <begin position="1"/>
        <end position="20"/>
    </location>
</feature>
<keyword evidence="4" id="KW-1185">Reference proteome</keyword>
<evidence type="ECO:0000313" key="3">
    <source>
        <dbReference type="EMBL" id="GAA4630193.1"/>
    </source>
</evidence>
<name>A0ABP8UEF2_9ACTN</name>